<dbReference type="AlphaFoldDB" id="A0A4P2VDJ3"/>
<keyword evidence="2" id="KW-0687">Ribonucleoprotein</keyword>
<dbReference type="KEGG" id="ccai:NAS2_1318"/>
<dbReference type="SUPFAM" id="SSF50182">
    <property type="entry name" value="Sm-like ribonucleoproteins"/>
    <property type="match status" value="1"/>
</dbReference>
<proteinExistence type="predicted"/>
<protein>
    <submittedName>
        <fullName evidence="2">Small nuclear ribonucleoprotein homolog</fullName>
    </submittedName>
</protein>
<accession>A0A4P2VDJ3</accession>
<dbReference type="Proteomes" id="UP000509448">
    <property type="component" value="Chromosome"/>
</dbReference>
<dbReference type="Gene3D" id="3.30.310.60">
    <property type="entry name" value="Like-Sm ribonucleoprotein, C-terminal domain"/>
    <property type="match status" value="1"/>
</dbReference>
<dbReference type="InterPro" id="IPR047575">
    <property type="entry name" value="Sm"/>
</dbReference>
<dbReference type="InterPro" id="IPR010920">
    <property type="entry name" value="LSM_dom_sf"/>
</dbReference>
<dbReference type="GO" id="GO:0003723">
    <property type="term" value="F:RNA binding"/>
    <property type="evidence" value="ECO:0007669"/>
    <property type="project" value="InterPro"/>
</dbReference>
<evidence type="ECO:0000259" key="1">
    <source>
        <dbReference type="PROSITE" id="PS52002"/>
    </source>
</evidence>
<evidence type="ECO:0000313" key="2">
    <source>
        <dbReference type="EMBL" id="BBE42706.1"/>
    </source>
</evidence>
<dbReference type="InterPro" id="IPR037156">
    <property type="entry name" value="Lsm_C_sf"/>
</dbReference>
<name>A0A4P2VDJ3_9ARCH</name>
<dbReference type="GO" id="GO:1990904">
    <property type="term" value="C:ribonucleoprotein complex"/>
    <property type="evidence" value="ECO:0007669"/>
    <property type="project" value="UniProtKB-KW"/>
</dbReference>
<organism evidence="2 3">
    <name type="scientific">Conexivisphaera calida</name>
    <dbReference type="NCBI Taxonomy" id="1874277"/>
    <lineage>
        <taxon>Archaea</taxon>
        <taxon>Nitrososphaerota</taxon>
        <taxon>Conexivisphaeria</taxon>
        <taxon>Conexivisphaerales</taxon>
        <taxon>Conexivisphaeraceae</taxon>
        <taxon>Conexivisphaera</taxon>
    </lineage>
</organism>
<evidence type="ECO:0000313" key="3">
    <source>
        <dbReference type="Proteomes" id="UP000509448"/>
    </source>
</evidence>
<reference evidence="2 3" key="1">
    <citation type="journal article" date="2019" name="ISME J.">
        <title>Isolation and characterization of a thermophilic sulfur- and iron-reducing thaumarchaeote from a terrestrial acidic hot spring.</title>
        <authorList>
            <person name="Kato S."/>
            <person name="Itoh T."/>
            <person name="Yuki M."/>
            <person name="Nagamori M."/>
            <person name="Ohnishi M."/>
            <person name="Uematsu K."/>
            <person name="Suzuki K."/>
            <person name="Takashina T."/>
            <person name="Ohkuma M."/>
        </authorList>
    </citation>
    <scope>NUCLEOTIDE SEQUENCE [LARGE SCALE GENOMIC DNA]</scope>
    <source>
        <strain evidence="2 3">NAS-02</strain>
    </source>
</reference>
<keyword evidence="3" id="KW-1185">Reference proteome</keyword>
<dbReference type="GeneID" id="55585132"/>
<dbReference type="Pfam" id="PF14894">
    <property type="entry name" value="Lsm_C"/>
    <property type="match status" value="1"/>
</dbReference>
<dbReference type="RefSeq" id="WP_232085645.1">
    <property type="nucleotide sequence ID" value="NZ_AP018732.1"/>
</dbReference>
<gene>
    <name evidence="2" type="ORF">NAS2_1318</name>
</gene>
<dbReference type="EMBL" id="AP018732">
    <property type="protein sequence ID" value="BBE42706.1"/>
    <property type="molecule type" value="Genomic_DNA"/>
</dbReference>
<dbReference type="InterPro" id="IPR028277">
    <property type="entry name" value="Lsm_C"/>
</dbReference>
<dbReference type="PROSITE" id="PS52002">
    <property type="entry name" value="SM"/>
    <property type="match status" value="1"/>
</dbReference>
<dbReference type="Gene3D" id="2.30.30.100">
    <property type="match status" value="1"/>
</dbReference>
<sequence length="148" mass="16320">MAARRFSEELSTLVGKKVEVELTDGRVYSGNLLAISEGLDVVLEKPPELPGVHKLLVSGSSIRGIRLVERIFDLKELADRLSKSFPGNVTFRDDIGAIFVMNRIKVTTAGVVEGSGIAADKVRKIYEDYVREMREKSQPQSQQQGSQG</sequence>
<feature type="domain" description="Sm" evidence="1">
    <location>
        <begin position="5"/>
        <end position="71"/>
    </location>
</feature>